<gene>
    <name evidence="2" type="ordered locus">Pedsa_0553</name>
</gene>
<evidence type="ECO:0000259" key="1">
    <source>
        <dbReference type="Pfam" id="PF09603"/>
    </source>
</evidence>
<name>F0S7A7_PSESL</name>
<dbReference type="HOGENOM" id="CLU_042629_0_0_10"/>
<dbReference type="Proteomes" id="UP000000310">
    <property type="component" value="Chromosome"/>
</dbReference>
<reference evidence="2 3" key="1">
    <citation type="journal article" date="2011" name="Stand. Genomic Sci.">
        <title>Complete genome sequence of the gliding, heparinolytic Pedobacter saltans type strain (113).</title>
        <authorList>
            <person name="Liolios K."/>
            <person name="Sikorski J."/>
            <person name="Lu M."/>
            <person name="Nolan M."/>
            <person name="Lapidus A."/>
            <person name="Lucas S."/>
            <person name="Hammon N."/>
            <person name="Deshpande S."/>
            <person name="Cheng J.F."/>
            <person name="Tapia R."/>
            <person name="Han C."/>
            <person name="Goodwin L."/>
            <person name="Pitluck S."/>
            <person name="Huntemann M."/>
            <person name="Ivanova N."/>
            <person name="Pagani I."/>
            <person name="Mavromatis K."/>
            <person name="Ovchinikova G."/>
            <person name="Pati A."/>
            <person name="Chen A."/>
            <person name="Palaniappan K."/>
            <person name="Land M."/>
            <person name="Hauser L."/>
            <person name="Brambilla E.M."/>
            <person name="Kotsyurbenko O."/>
            <person name="Rohde M."/>
            <person name="Tindall B.J."/>
            <person name="Abt B."/>
            <person name="Goker M."/>
            <person name="Detter J.C."/>
            <person name="Woyke T."/>
            <person name="Bristow J."/>
            <person name="Eisen J.A."/>
            <person name="Markowitz V."/>
            <person name="Hugenholtz P."/>
            <person name="Klenk H.P."/>
            <person name="Kyrpides N.C."/>
        </authorList>
    </citation>
    <scope>NUCLEOTIDE SEQUENCE [LARGE SCALE GENOMIC DNA]</scope>
    <source>
        <strain evidence="3">ATCC 51119 / DSM 12145 / JCM 21818 / LMG 10337 / NBRC 100064 / NCIMB 13643</strain>
    </source>
</reference>
<evidence type="ECO:0000313" key="2">
    <source>
        <dbReference type="EMBL" id="ADY51132.1"/>
    </source>
</evidence>
<dbReference type="KEGG" id="psn:Pedsa_0553"/>
<feature type="domain" description="Fibrobacter succinogenes major paralogous" evidence="1">
    <location>
        <begin position="41"/>
        <end position="206"/>
    </location>
</feature>
<accession>F0S7A7</accession>
<dbReference type="PROSITE" id="PS51257">
    <property type="entry name" value="PROKAR_LIPOPROTEIN"/>
    <property type="match status" value="1"/>
</dbReference>
<dbReference type="InterPro" id="IPR011871">
    <property type="entry name" value="Fib_succ_major"/>
</dbReference>
<dbReference type="STRING" id="762903.Pedsa_0553"/>
<dbReference type="AlphaFoldDB" id="F0S7A7"/>
<dbReference type="Pfam" id="PF09603">
    <property type="entry name" value="Fib_succ_major"/>
    <property type="match status" value="1"/>
</dbReference>
<dbReference type="eggNOG" id="COG4704">
    <property type="taxonomic scope" value="Bacteria"/>
</dbReference>
<reference evidence="3" key="2">
    <citation type="submission" date="2011-02" db="EMBL/GenBank/DDBJ databases">
        <title>The complete genome of Pedobacter saltans DSM 12145.</title>
        <authorList>
            <consortium name="US DOE Joint Genome Institute (JGI-PGF)"/>
            <person name="Lucas S."/>
            <person name="Copeland A."/>
            <person name="Lapidus A."/>
            <person name="Bruce D."/>
            <person name="Goodwin L."/>
            <person name="Pitluck S."/>
            <person name="Kyrpides N."/>
            <person name="Mavromatis K."/>
            <person name="Pagani I."/>
            <person name="Ivanova N."/>
            <person name="Ovchinnikova G."/>
            <person name="Lu M."/>
            <person name="Detter J.C."/>
            <person name="Han C."/>
            <person name="Land M."/>
            <person name="Hauser L."/>
            <person name="Markowitz V."/>
            <person name="Cheng J.-F."/>
            <person name="Hugenholtz P."/>
            <person name="Woyke T."/>
            <person name="Wu D."/>
            <person name="Tindall B."/>
            <person name="Pomrenke H.G."/>
            <person name="Brambilla E."/>
            <person name="Klenk H.-P."/>
            <person name="Eisen J.A."/>
        </authorList>
    </citation>
    <scope>NUCLEOTIDE SEQUENCE [LARGE SCALE GENOMIC DNA]</scope>
    <source>
        <strain evidence="3">ATCC 51119 / DSM 12145 / JCM 21818 / LMG 10337 / NBRC 100064 / NCIMB 13643</strain>
    </source>
</reference>
<proteinExistence type="predicted"/>
<sequence length="208" mass="23410">MKKILLLAFTATVMLGACKKENDEPKEEANVTINGQSYTTVKIGTQTWTAVNYNGTGGEDHSSGDVSYGKLYTWEEAKGIQLPSGWRLPSKEDYEELLKVAGGEKTEFGYWGNWDVSKKLISTKGWSVEQGTNTLGFNAVPAGLVMKDTEQKFENKGESAVFWSTTKVSATNENRFVFYVYVDNSYKETTIESDYRYYKASIRFVKDN</sequence>
<dbReference type="NCBIfam" id="TIGR02145">
    <property type="entry name" value="Fib_succ_major"/>
    <property type="match status" value="1"/>
</dbReference>
<protein>
    <recommendedName>
        <fullName evidence="1">Fibrobacter succinogenes major paralogous domain-containing protein</fullName>
    </recommendedName>
</protein>
<dbReference type="EMBL" id="CP002545">
    <property type="protein sequence ID" value="ADY51132.1"/>
    <property type="molecule type" value="Genomic_DNA"/>
</dbReference>
<keyword evidence="3" id="KW-1185">Reference proteome</keyword>
<evidence type="ECO:0000313" key="3">
    <source>
        <dbReference type="Proteomes" id="UP000000310"/>
    </source>
</evidence>
<organism evidence="2 3">
    <name type="scientific">Pseudopedobacter saltans (strain ATCC 51119 / DSM 12145 / JCM 21818 / CCUG 39354 / LMG 10337 / NBRC 100064 / NCIMB 13643)</name>
    <name type="common">Pedobacter saltans</name>
    <dbReference type="NCBI Taxonomy" id="762903"/>
    <lineage>
        <taxon>Bacteria</taxon>
        <taxon>Pseudomonadati</taxon>
        <taxon>Bacteroidota</taxon>
        <taxon>Sphingobacteriia</taxon>
        <taxon>Sphingobacteriales</taxon>
        <taxon>Sphingobacteriaceae</taxon>
        <taxon>Pseudopedobacter</taxon>
    </lineage>
</organism>
<dbReference type="OrthoDB" id="9805760at2"/>
<dbReference type="RefSeq" id="WP_013631635.1">
    <property type="nucleotide sequence ID" value="NC_015177.1"/>
</dbReference>